<gene>
    <name evidence="1" type="ORF">ETSY2_28465</name>
</gene>
<dbReference type="SUPFAM" id="SSF56300">
    <property type="entry name" value="Metallo-dependent phosphatases"/>
    <property type="match status" value="1"/>
</dbReference>
<reference evidence="1 2" key="1">
    <citation type="journal article" date="2014" name="Nature">
        <title>An environmental bacterial taxon with a large and distinct metabolic repertoire.</title>
        <authorList>
            <person name="Wilson M.C."/>
            <person name="Mori T."/>
            <person name="Ruckert C."/>
            <person name="Uria A.R."/>
            <person name="Helf M.J."/>
            <person name="Takada K."/>
            <person name="Gernert C."/>
            <person name="Steffens U.A."/>
            <person name="Heycke N."/>
            <person name="Schmitt S."/>
            <person name="Rinke C."/>
            <person name="Helfrich E.J."/>
            <person name="Brachmann A.O."/>
            <person name="Gurgui C."/>
            <person name="Wakimoto T."/>
            <person name="Kracht M."/>
            <person name="Crusemann M."/>
            <person name="Hentschel U."/>
            <person name="Abe I."/>
            <person name="Matsunaga S."/>
            <person name="Kalinowski J."/>
            <person name="Takeyama H."/>
            <person name="Piel J."/>
        </authorList>
    </citation>
    <scope>NUCLEOTIDE SEQUENCE [LARGE SCALE GENOMIC DNA]</scope>
    <source>
        <strain evidence="2">TSY2</strain>
    </source>
</reference>
<comment type="caution">
    <text evidence="1">The sequence shown here is derived from an EMBL/GenBank/DDBJ whole genome shotgun (WGS) entry which is preliminary data.</text>
</comment>
<dbReference type="GO" id="GO:0009166">
    <property type="term" value="P:nucleotide catabolic process"/>
    <property type="evidence" value="ECO:0007669"/>
    <property type="project" value="InterPro"/>
</dbReference>
<dbReference type="Gene3D" id="3.60.21.10">
    <property type="match status" value="1"/>
</dbReference>
<dbReference type="PANTHER" id="PTHR11575">
    <property type="entry name" value="5'-NUCLEOTIDASE-RELATED"/>
    <property type="match status" value="1"/>
</dbReference>
<evidence type="ECO:0000313" key="2">
    <source>
        <dbReference type="Proteomes" id="UP000019140"/>
    </source>
</evidence>
<sequence length="106" mass="11376">MACPPHITGKAFLQRFGVPAQTANAYALTSDAFQGLAKTYGKVGGVDRLATLLKAIRAERPNQTLFLDGGDTWQGSYTSLKTHGADMVEALNALGCDVMTAHWEFT</sequence>
<dbReference type="InterPro" id="IPR006179">
    <property type="entry name" value="5_nucleotidase/apyrase"/>
</dbReference>
<dbReference type="PANTHER" id="PTHR11575:SF24">
    <property type="entry name" value="5'-NUCLEOTIDASE"/>
    <property type="match status" value="1"/>
</dbReference>
<dbReference type="Proteomes" id="UP000019140">
    <property type="component" value="Unassembled WGS sequence"/>
</dbReference>
<dbReference type="EMBL" id="AZHX01001207">
    <property type="protein sequence ID" value="ETX04490.1"/>
    <property type="molecule type" value="Genomic_DNA"/>
</dbReference>
<accession>W4M2S1</accession>
<dbReference type="HOGENOM" id="CLU_2218255_0_0_7"/>
<evidence type="ECO:0000313" key="1">
    <source>
        <dbReference type="EMBL" id="ETX04490.1"/>
    </source>
</evidence>
<dbReference type="AlphaFoldDB" id="W4M2S1"/>
<dbReference type="InterPro" id="IPR029052">
    <property type="entry name" value="Metallo-depent_PP-like"/>
</dbReference>
<dbReference type="GO" id="GO:0016787">
    <property type="term" value="F:hydrolase activity"/>
    <property type="evidence" value="ECO:0007669"/>
    <property type="project" value="InterPro"/>
</dbReference>
<protein>
    <submittedName>
        <fullName evidence="1">Uncharacterized protein</fullName>
    </submittedName>
</protein>
<dbReference type="PATRIC" id="fig|1429439.4.peg.4829"/>
<keyword evidence="2" id="KW-1185">Reference proteome</keyword>
<name>W4M2S1_9BACT</name>
<organism evidence="1 2">
    <name type="scientific">Candidatus Entotheonella gemina</name>
    <dbReference type="NCBI Taxonomy" id="1429439"/>
    <lineage>
        <taxon>Bacteria</taxon>
        <taxon>Pseudomonadati</taxon>
        <taxon>Nitrospinota/Tectimicrobiota group</taxon>
        <taxon>Candidatus Tectimicrobiota</taxon>
        <taxon>Candidatus Entotheonellia</taxon>
        <taxon>Candidatus Entotheonellales</taxon>
        <taxon>Candidatus Entotheonellaceae</taxon>
        <taxon>Candidatus Entotheonella</taxon>
    </lineage>
</organism>
<proteinExistence type="predicted"/>